<feature type="domain" description="C2" evidence="1">
    <location>
        <begin position="1"/>
        <end position="92"/>
    </location>
</feature>
<proteinExistence type="predicted"/>
<protein>
    <recommendedName>
        <fullName evidence="1">C2 domain-containing protein</fullName>
    </recommendedName>
</protein>
<dbReference type="STRING" id="45351.A7SPK8"/>
<sequence>ADPYVKVSLLINGKRVKKKKTSTKKSDLHPVFNEAVSFDISKELLSNIDLLLSVMHDNDVIGSFLIGAHAQGKQHEHWQDVLTADRPIAHWHILQDPKKF</sequence>
<feature type="non-terminal residue" evidence="2">
    <location>
        <position position="1"/>
    </location>
</feature>
<dbReference type="PANTHER" id="PTHR10024">
    <property type="entry name" value="SYNAPTOTAGMIN"/>
    <property type="match status" value="1"/>
</dbReference>
<evidence type="ECO:0000313" key="2">
    <source>
        <dbReference type="EMBL" id="EDO34383.1"/>
    </source>
</evidence>
<accession>A7SPK8</accession>
<dbReference type="PROSITE" id="PS50004">
    <property type="entry name" value="C2"/>
    <property type="match status" value="1"/>
</dbReference>
<dbReference type="InterPro" id="IPR035892">
    <property type="entry name" value="C2_domain_sf"/>
</dbReference>
<dbReference type="PANTHER" id="PTHR10024:SF348">
    <property type="entry name" value="SYNAPTOTAGMIN-17"/>
    <property type="match status" value="1"/>
</dbReference>
<dbReference type="InterPro" id="IPR000008">
    <property type="entry name" value="C2_dom"/>
</dbReference>
<dbReference type="HOGENOM" id="CLU_023008_5_1_1"/>
<dbReference type="Gene3D" id="2.60.40.150">
    <property type="entry name" value="C2 domain"/>
    <property type="match status" value="1"/>
</dbReference>
<dbReference type="SMART" id="SM00239">
    <property type="entry name" value="C2"/>
    <property type="match status" value="1"/>
</dbReference>
<dbReference type="EMBL" id="DS469734">
    <property type="protein sequence ID" value="EDO34383.1"/>
    <property type="molecule type" value="Genomic_DNA"/>
</dbReference>
<evidence type="ECO:0000313" key="3">
    <source>
        <dbReference type="Proteomes" id="UP000001593"/>
    </source>
</evidence>
<dbReference type="Pfam" id="PF00168">
    <property type="entry name" value="C2"/>
    <property type="match status" value="1"/>
</dbReference>
<dbReference type="AlphaFoldDB" id="A7SPK8"/>
<keyword evidence="3" id="KW-1185">Reference proteome</keyword>
<dbReference type="PhylomeDB" id="A7SPK8"/>
<evidence type="ECO:0000259" key="1">
    <source>
        <dbReference type="PROSITE" id="PS50004"/>
    </source>
</evidence>
<dbReference type="eggNOG" id="KOG1028">
    <property type="taxonomic scope" value="Eukaryota"/>
</dbReference>
<dbReference type="SUPFAM" id="SSF49562">
    <property type="entry name" value="C2 domain (Calcium/lipid-binding domain, CaLB)"/>
    <property type="match status" value="1"/>
</dbReference>
<name>A7SPK8_NEMVE</name>
<reference evidence="2 3" key="1">
    <citation type="journal article" date="2007" name="Science">
        <title>Sea anemone genome reveals ancestral eumetazoan gene repertoire and genomic organization.</title>
        <authorList>
            <person name="Putnam N.H."/>
            <person name="Srivastava M."/>
            <person name="Hellsten U."/>
            <person name="Dirks B."/>
            <person name="Chapman J."/>
            <person name="Salamov A."/>
            <person name="Terry A."/>
            <person name="Shapiro H."/>
            <person name="Lindquist E."/>
            <person name="Kapitonov V.V."/>
            <person name="Jurka J."/>
            <person name="Genikhovich G."/>
            <person name="Grigoriev I.V."/>
            <person name="Lucas S.M."/>
            <person name="Steele R.E."/>
            <person name="Finnerty J.R."/>
            <person name="Technau U."/>
            <person name="Martindale M.Q."/>
            <person name="Rokhsar D.S."/>
        </authorList>
    </citation>
    <scope>NUCLEOTIDE SEQUENCE [LARGE SCALE GENOMIC DNA]</scope>
    <source>
        <strain evidence="3">CH2 X CH6</strain>
    </source>
</reference>
<dbReference type="Proteomes" id="UP000001593">
    <property type="component" value="Unassembled WGS sequence"/>
</dbReference>
<organism evidence="2 3">
    <name type="scientific">Nematostella vectensis</name>
    <name type="common">Starlet sea anemone</name>
    <dbReference type="NCBI Taxonomy" id="45351"/>
    <lineage>
        <taxon>Eukaryota</taxon>
        <taxon>Metazoa</taxon>
        <taxon>Cnidaria</taxon>
        <taxon>Anthozoa</taxon>
        <taxon>Hexacorallia</taxon>
        <taxon>Actiniaria</taxon>
        <taxon>Edwardsiidae</taxon>
        <taxon>Nematostella</taxon>
    </lineage>
</organism>
<dbReference type="InParanoid" id="A7SPK8"/>
<gene>
    <name evidence="2" type="ORF">NEMVEDRAFT_v1g126140</name>
</gene>